<sequence>MEDNSKPFSHHGCWEICKGWVLFQDLPQERFGHTPVFENVSSNAIRNEQGSPTIQETMVENPSPGESSIPRATRRNKARKLKEKSKAKDDLAFQ</sequence>
<comment type="caution">
    <text evidence="2">The sequence shown here is derived from an EMBL/GenBank/DDBJ whole genome shotgun (WGS) entry which is preliminary data.</text>
</comment>
<feature type="compositionally biased region" description="Basic and acidic residues" evidence="1">
    <location>
        <begin position="84"/>
        <end position="94"/>
    </location>
</feature>
<dbReference type="AlphaFoldDB" id="A0A5N5FJW7"/>
<feature type="region of interest" description="Disordered" evidence="1">
    <location>
        <begin position="42"/>
        <end position="94"/>
    </location>
</feature>
<evidence type="ECO:0000313" key="2">
    <source>
        <dbReference type="EMBL" id="KAB2603445.1"/>
    </source>
</evidence>
<dbReference type="Proteomes" id="UP000327157">
    <property type="component" value="Chromosome 10"/>
</dbReference>
<proteinExistence type="predicted"/>
<feature type="compositionally biased region" description="Basic residues" evidence="1">
    <location>
        <begin position="72"/>
        <end position="83"/>
    </location>
</feature>
<accession>A0A5N5FJW7</accession>
<protein>
    <submittedName>
        <fullName evidence="2">Uncharacterized protein</fullName>
    </submittedName>
</protein>
<keyword evidence="3" id="KW-1185">Reference proteome</keyword>
<evidence type="ECO:0000256" key="1">
    <source>
        <dbReference type="SAM" id="MobiDB-lite"/>
    </source>
</evidence>
<gene>
    <name evidence="2" type="ORF">D8674_004450</name>
</gene>
<feature type="compositionally biased region" description="Polar residues" evidence="1">
    <location>
        <begin position="42"/>
        <end position="66"/>
    </location>
</feature>
<dbReference type="EMBL" id="SMOL01000695">
    <property type="protein sequence ID" value="KAB2603445.1"/>
    <property type="molecule type" value="Genomic_DNA"/>
</dbReference>
<evidence type="ECO:0000313" key="3">
    <source>
        <dbReference type="Proteomes" id="UP000327157"/>
    </source>
</evidence>
<reference evidence="2 3" key="1">
    <citation type="submission" date="2019-09" db="EMBL/GenBank/DDBJ databases">
        <authorList>
            <person name="Ou C."/>
        </authorList>
    </citation>
    <scope>NUCLEOTIDE SEQUENCE [LARGE SCALE GENOMIC DNA]</scope>
    <source>
        <strain evidence="2">S2</strain>
        <tissue evidence="2">Leaf</tissue>
    </source>
</reference>
<reference evidence="2 3" key="3">
    <citation type="submission" date="2019-11" db="EMBL/GenBank/DDBJ databases">
        <title>A de novo genome assembly of a pear dwarfing rootstock.</title>
        <authorList>
            <person name="Wang F."/>
            <person name="Wang J."/>
            <person name="Li S."/>
            <person name="Zhang Y."/>
            <person name="Fang M."/>
            <person name="Ma L."/>
            <person name="Zhao Y."/>
            <person name="Jiang S."/>
        </authorList>
    </citation>
    <scope>NUCLEOTIDE SEQUENCE [LARGE SCALE GENOMIC DNA]</scope>
    <source>
        <strain evidence="2">S2</strain>
        <tissue evidence="2">Leaf</tissue>
    </source>
</reference>
<name>A0A5N5FJW7_9ROSA</name>
<reference evidence="3" key="2">
    <citation type="submission" date="2019-10" db="EMBL/GenBank/DDBJ databases">
        <title>A de novo genome assembly of a pear dwarfing rootstock.</title>
        <authorList>
            <person name="Wang F."/>
            <person name="Wang J."/>
            <person name="Li S."/>
            <person name="Zhang Y."/>
            <person name="Fang M."/>
            <person name="Ma L."/>
            <person name="Zhao Y."/>
            <person name="Jiang S."/>
        </authorList>
    </citation>
    <scope>NUCLEOTIDE SEQUENCE [LARGE SCALE GENOMIC DNA]</scope>
</reference>
<organism evidence="2 3">
    <name type="scientific">Pyrus ussuriensis x Pyrus communis</name>
    <dbReference type="NCBI Taxonomy" id="2448454"/>
    <lineage>
        <taxon>Eukaryota</taxon>
        <taxon>Viridiplantae</taxon>
        <taxon>Streptophyta</taxon>
        <taxon>Embryophyta</taxon>
        <taxon>Tracheophyta</taxon>
        <taxon>Spermatophyta</taxon>
        <taxon>Magnoliopsida</taxon>
        <taxon>eudicotyledons</taxon>
        <taxon>Gunneridae</taxon>
        <taxon>Pentapetalae</taxon>
        <taxon>rosids</taxon>
        <taxon>fabids</taxon>
        <taxon>Rosales</taxon>
        <taxon>Rosaceae</taxon>
        <taxon>Amygdaloideae</taxon>
        <taxon>Maleae</taxon>
        <taxon>Pyrus</taxon>
    </lineage>
</organism>